<feature type="compositionally biased region" description="Low complexity" evidence="1">
    <location>
        <begin position="67"/>
        <end position="77"/>
    </location>
</feature>
<keyword evidence="3" id="KW-1185">Reference proteome</keyword>
<reference evidence="2 3" key="1">
    <citation type="submission" date="2024-01" db="EMBL/GenBank/DDBJ databases">
        <title>Genome assemblies of Stephania.</title>
        <authorList>
            <person name="Yang L."/>
        </authorList>
    </citation>
    <scope>NUCLEOTIDE SEQUENCE [LARGE SCALE GENOMIC DNA]</scope>
    <source>
        <strain evidence="2">JXDWG</strain>
        <tissue evidence="2">Leaf</tissue>
    </source>
</reference>
<feature type="region of interest" description="Disordered" evidence="1">
    <location>
        <begin position="145"/>
        <end position="169"/>
    </location>
</feature>
<sequence length="169" mass="17954">MGLKTVVIAVDGSEESMSAAQAVRPRPHRPCRDGDWRAGDGERAAIGERERRARERDGEMVATASPATGRRAAMAEEAGGERADGLVRETVRETDRQSIHILIAGLNGWLSLLPLGQPLRGLGYGPVGSLTGGILGSEISIPQQLGQASNDVEVEDVGDEDDEVESLDE</sequence>
<gene>
    <name evidence="2" type="ORF">Scep_029998</name>
</gene>
<protein>
    <submittedName>
        <fullName evidence="2">Uncharacterized protein</fullName>
    </submittedName>
</protein>
<dbReference type="AlphaFoldDB" id="A0AAP0E2C2"/>
<accession>A0AAP0E2C2</accession>
<comment type="caution">
    <text evidence="2">The sequence shown here is derived from an EMBL/GenBank/DDBJ whole genome shotgun (WGS) entry which is preliminary data.</text>
</comment>
<feature type="region of interest" description="Disordered" evidence="1">
    <location>
        <begin position="16"/>
        <end position="83"/>
    </location>
</feature>
<evidence type="ECO:0000313" key="3">
    <source>
        <dbReference type="Proteomes" id="UP001419268"/>
    </source>
</evidence>
<evidence type="ECO:0000313" key="2">
    <source>
        <dbReference type="EMBL" id="KAK9083527.1"/>
    </source>
</evidence>
<feature type="compositionally biased region" description="Basic and acidic residues" evidence="1">
    <location>
        <begin position="30"/>
        <end position="59"/>
    </location>
</feature>
<name>A0AAP0E2C2_9MAGN</name>
<feature type="compositionally biased region" description="Acidic residues" evidence="1">
    <location>
        <begin position="152"/>
        <end position="169"/>
    </location>
</feature>
<evidence type="ECO:0000256" key="1">
    <source>
        <dbReference type="SAM" id="MobiDB-lite"/>
    </source>
</evidence>
<dbReference type="Proteomes" id="UP001419268">
    <property type="component" value="Unassembled WGS sequence"/>
</dbReference>
<proteinExistence type="predicted"/>
<organism evidence="2 3">
    <name type="scientific">Stephania cephalantha</name>
    <dbReference type="NCBI Taxonomy" id="152367"/>
    <lineage>
        <taxon>Eukaryota</taxon>
        <taxon>Viridiplantae</taxon>
        <taxon>Streptophyta</taxon>
        <taxon>Embryophyta</taxon>
        <taxon>Tracheophyta</taxon>
        <taxon>Spermatophyta</taxon>
        <taxon>Magnoliopsida</taxon>
        <taxon>Ranunculales</taxon>
        <taxon>Menispermaceae</taxon>
        <taxon>Menispermoideae</taxon>
        <taxon>Cissampelideae</taxon>
        <taxon>Stephania</taxon>
    </lineage>
</organism>
<dbReference type="EMBL" id="JBBNAG010000013">
    <property type="protein sequence ID" value="KAK9083527.1"/>
    <property type="molecule type" value="Genomic_DNA"/>
</dbReference>